<proteinExistence type="predicted"/>
<protein>
    <recommendedName>
        <fullName evidence="3">WYL domain-containing protein</fullName>
    </recommendedName>
</protein>
<reference evidence="1 2" key="1">
    <citation type="journal article" date="2011" name="J. Bacteriol.">
        <title>Complete genome sequence of the cellulose-degrading bacterium Cellulosilyticum lentocellum.</title>
        <authorList>
            <consortium name="US DOE Joint Genome Institute"/>
            <person name="Miller D.A."/>
            <person name="Suen G."/>
            <person name="Bruce D."/>
            <person name="Copeland A."/>
            <person name="Cheng J.F."/>
            <person name="Detter C."/>
            <person name="Goodwin L.A."/>
            <person name="Han C.S."/>
            <person name="Hauser L.J."/>
            <person name="Land M.L."/>
            <person name="Lapidus A."/>
            <person name="Lucas S."/>
            <person name="Meincke L."/>
            <person name="Pitluck S."/>
            <person name="Tapia R."/>
            <person name="Teshima H."/>
            <person name="Woyke T."/>
            <person name="Fox B.G."/>
            <person name="Angert E.R."/>
            <person name="Currie C.R."/>
        </authorList>
    </citation>
    <scope>NUCLEOTIDE SEQUENCE [LARGE SCALE GENOMIC DNA]</scope>
    <source>
        <strain evidence="2">ATCC 49066 / DSM 5427 / NCIMB 11756 / RHM5</strain>
    </source>
</reference>
<dbReference type="EMBL" id="CP002582">
    <property type="protein sequence ID" value="ADZ85857.1"/>
    <property type="molecule type" value="Genomic_DNA"/>
</dbReference>
<dbReference type="STRING" id="642492.Clole_4185"/>
<dbReference type="Proteomes" id="UP000008467">
    <property type="component" value="Chromosome"/>
</dbReference>
<name>F2JMU2_CELLD</name>
<gene>
    <name evidence="1" type="ordered locus">Clole_4185</name>
</gene>
<sequence length="327" mass="38521">MSLFNELHSKYYTLVNHILTSIPEEGISLGTLRKVVTEKGFLETPTCLIPLLTDQDDEGYHLLYEKENTYYSVLKNKPMTFLTQTQKAWLKTLTLDSKIQLFLDEDELYELKKSLRDIEPLFLPETIHHVHQSSLNTDFFDKTYVTLFRIISNSLHHNQYMKITYLDENDTLITVDIAGYKLEYRITQDSFHLIGLIDAPTQTPHILRINLSSIQEIIVLKTYFNPKEIETSVQAYKCEEPLYFELSNARKGFDRVFMHLSNYERITEFNDETHTCFVQLFYYPFDEEELINILISFGPIIKVISPTSIRNKFIERIKTQRLLFKQG</sequence>
<dbReference type="RefSeq" id="WP_013659128.1">
    <property type="nucleotide sequence ID" value="NC_015275.1"/>
</dbReference>
<accession>F2JMU2</accession>
<dbReference type="eggNOG" id="ENOG502Z9WA">
    <property type="taxonomic scope" value="Bacteria"/>
</dbReference>
<dbReference type="KEGG" id="cle:Clole_4185"/>
<evidence type="ECO:0008006" key="3">
    <source>
        <dbReference type="Google" id="ProtNLM"/>
    </source>
</evidence>
<keyword evidence="2" id="KW-1185">Reference proteome</keyword>
<dbReference type="AlphaFoldDB" id="F2JMU2"/>
<organism evidence="1 2">
    <name type="scientific">Cellulosilyticum lentocellum (strain ATCC 49066 / DSM 5427 / NCIMB 11756 / RHM5)</name>
    <name type="common">Clostridium lentocellum</name>
    <dbReference type="NCBI Taxonomy" id="642492"/>
    <lineage>
        <taxon>Bacteria</taxon>
        <taxon>Bacillati</taxon>
        <taxon>Bacillota</taxon>
        <taxon>Clostridia</taxon>
        <taxon>Lachnospirales</taxon>
        <taxon>Cellulosilyticaceae</taxon>
        <taxon>Cellulosilyticum</taxon>
    </lineage>
</organism>
<evidence type="ECO:0000313" key="2">
    <source>
        <dbReference type="Proteomes" id="UP000008467"/>
    </source>
</evidence>
<dbReference type="HOGENOM" id="CLU_073794_0_0_9"/>
<evidence type="ECO:0000313" key="1">
    <source>
        <dbReference type="EMBL" id="ADZ85857.1"/>
    </source>
</evidence>